<feature type="region of interest" description="Disordered" evidence="1">
    <location>
        <begin position="1"/>
        <end position="20"/>
    </location>
</feature>
<organism evidence="2 3">
    <name type="scientific">Pelobates cultripes</name>
    <name type="common">Western spadefoot toad</name>
    <dbReference type="NCBI Taxonomy" id="61616"/>
    <lineage>
        <taxon>Eukaryota</taxon>
        <taxon>Metazoa</taxon>
        <taxon>Chordata</taxon>
        <taxon>Craniata</taxon>
        <taxon>Vertebrata</taxon>
        <taxon>Euteleostomi</taxon>
        <taxon>Amphibia</taxon>
        <taxon>Batrachia</taxon>
        <taxon>Anura</taxon>
        <taxon>Pelobatoidea</taxon>
        <taxon>Pelobatidae</taxon>
        <taxon>Pelobates</taxon>
    </lineage>
</organism>
<gene>
    <name evidence="2" type="ORF">PECUL_23A016662</name>
</gene>
<reference evidence="2" key="1">
    <citation type="submission" date="2022-03" db="EMBL/GenBank/DDBJ databases">
        <authorList>
            <person name="Alioto T."/>
            <person name="Alioto T."/>
            <person name="Gomez Garrido J."/>
        </authorList>
    </citation>
    <scope>NUCLEOTIDE SEQUENCE</scope>
</reference>
<evidence type="ECO:0000313" key="3">
    <source>
        <dbReference type="Proteomes" id="UP001295444"/>
    </source>
</evidence>
<evidence type="ECO:0000313" key="2">
    <source>
        <dbReference type="EMBL" id="CAH2293347.1"/>
    </source>
</evidence>
<dbReference type="AlphaFoldDB" id="A0AAD1S6P7"/>
<proteinExistence type="predicted"/>
<accession>A0AAD1S6P7</accession>
<protein>
    <submittedName>
        <fullName evidence="2">Uncharacterized protein</fullName>
    </submittedName>
</protein>
<evidence type="ECO:0000256" key="1">
    <source>
        <dbReference type="SAM" id="MobiDB-lite"/>
    </source>
</evidence>
<name>A0AAD1S6P7_PELCU</name>
<sequence length="62" mass="7133">MEPPRFTLRGVPTTDDVLTQHTPKGRQTLTMKSQNASLLPYTLEWPQNYTKLQATQSEPILY</sequence>
<dbReference type="EMBL" id="OW240916">
    <property type="protein sequence ID" value="CAH2293347.1"/>
    <property type="molecule type" value="Genomic_DNA"/>
</dbReference>
<dbReference type="Proteomes" id="UP001295444">
    <property type="component" value="Chromosome 05"/>
</dbReference>
<keyword evidence="3" id="KW-1185">Reference proteome</keyword>